<reference evidence="7 9" key="2">
    <citation type="journal article" date="2019" name="Nat. Microbiol.">
        <title>Wide diversity of methane and short-chain alkane metabolisms in uncultured archaea.</title>
        <authorList>
            <person name="Borrel G."/>
            <person name="Adam P.S."/>
            <person name="McKay L.J."/>
            <person name="Chen L.X."/>
            <person name="Sierra-Garcia I.N."/>
            <person name="Sieber C.M."/>
            <person name="Letourneur Q."/>
            <person name="Ghozlane A."/>
            <person name="Andersen G.L."/>
            <person name="Li W.J."/>
            <person name="Hallam S.J."/>
            <person name="Muyzer G."/>
            <person name="de Oliveira V.M."/>
            <person name="Inskeep W.P."/>
            <person name="Banfield J.F."/>
            <person name="Gribaldo S."/>
        </authorList>
    </citation>
    <scope>NUCLEOTIDE SEQUENCE [LARGE SCALE GENOMIC DNA]</scope>
    <source>
        <strain evidence="7">NM4</strain>
    </source>
</reference>
<keyword evidence="2" id="KW-0479">Metal-binding</keyword>
<dbReference type="EMBL" id="RXII01000053">
    <property type="protein sequence ID" value="RZN62174.1"/>
    <property type="molecule type" value="Genomic_DNA"/>
</dbReference>
<evidence type="ECO:0000313" key="9">
    <source>
        <dbReference type="Proteomes" id="UP000316217"/>
    </source>
</evidence>
<dbReference type="InterPro" id="IPR008275">
    <property type="entry name" value="CoA_E_activase_dom"/>
</dbReference>
<sequence length="418" mass="44618">MVKIALISCGAEYSGVYGEILKAAKIVGADIVIPEANFDDIKGVCDEFGVEVKGGDLKLMMARAKTAAEKLSDVDAALVATCFRCAEGALVRNAVRRYLQDARVPVVVYSFTEKSKAGSFLLRLEALKNIVERKSLLIRTRHKGLTAGIDSGSTTTKAVIMQDNKIIGAAWMPTIDIIETARNVFEKALEIAGIKSSDLDAIGATGYGRYLIGKFLHADLIQDEITVGAKGATFLANKQEGDATIIDIGGMDNKVITVHNGIPDSFTLGGICAGSSGRFLETAARRLGVDIAEFGEMALKGDYNKIRMNSYCIVFGLQDLTTSLAAGARAEDVAAAACRSVADQVIEQQLQEISIRPPIIEVGGTSLVKGLVRALREALNMEVIVPQFSQFAVATGMAFVTSGILEETAYEYKSRVSG</sequence>
<dbReference type="InterPro" id="IPR017676">
    <property type="entry name" value="Methan_mark_15"/>
</dbReference>
<name>A0A3R9PF76_9CREN</name>
<comment type="caution">
    <text evidence="6">The sequence shown here is derived from an EMBL/GenBank/DDBJ whole genome shotgun (WGS) entry which is preliminary data.</text>
</comment>
<dbReference type="SUPFAM" id="SSF53067">
    <property type="entry name" value="Actin-like ATPase domain"/>
    <property type="match status" value="1"/>
</dbReference>
<evidence type="ECO:0000259" key="5">
    <source>
        <dbReference type="Pfam" id="PF01869"/>
    </source>
</evidence>
<dbReference type="OrthoDB" id="52668at2157"/>
<evidence type="ECO:0000256" key="2">
    <source>
        <dbReference type="ARBA" id="ARBA00022723"/>
    </source>
</evidence>
<dbReference type="NCBIfam" id="TIGR00241">
    <property type="entry name" value="CoA_E_activ"/>
    <property type="match status" value="1"/>
</dbReference>
<dbReference type="Pfam" id="PF01869">
    <property type="entry name" value="BcrAD_BadFG"/>
    <property type="match status" value="1"/>
</dbReference>
<evidence type="ECO:0000256" key="3">
    <source>
        <dbReference type="ARBA" id="ARBA00023004"/>
    </source>
</evidence>
<gene>
    <name evidence="6" type="ORF">D6D85_12165</name>
    <name evidence="7" type="ORF">EF810_03510</name>
</gene>
<dbReference type="RefSeq" id="WP_125672230.1">
    <property type="nucleotide sequence ID" value="NZ_RCOS01000137.1"/>
</dbReference>
<dbReference type="GO" id="GO:0046872">
    <property type="term" value="F:metal ion binding"/>
    <property type="evidence" value="ECO:0007669"/>
    <property type="project" value="UniProtKB-KW"/>
</dbReference>
<dbReference type="AlphaFoldDB" id="A0A3R9PF76"/>
<evidence type="ECO:0000313" key="8">
    <source>
        <dbReference type="Proteomes" id="UP000277582"/>
    </source>
</evidence>
<evidence type="ECO:0000256" key="1">
    <source>
        <dbReference type="ARBA" id="ARBA00001966"/>
    </source>
</evidence>
<comment type="cofactor">
    <cofactor evidence="1">
        <name>[4Fe-4S] cluster</name>
        <dbReference type="ChEBI" id="CHEBI:49883"/>
    </cofactor>
</comment>
<evidence type="ECO:0000313" key="7">
    <source>
        <dbReference type="EMBL" id="RZN62174.1"/>
    </source>
</evidence>
<dbReference type="EMBL" id="RCOS01000137">
    <property type="protein sequence ID" value="RSN72795.1"/>
    <property type="molecule type" value="Genomic_DNA"/>
</dbReference>
<dbReference type="Gene3D" id="3.30.420.40">
    <property type="match status" value="2"/>
</dbReference>
<dbReference type="NCBIfam" id="TIGR03286">
    <property type="entry name" value="methan_mark_15"/>
    <property type="match status" value="1"/>
</dbReference>
<dbReference type="InterPro" id="IPR002731">
    <property type="entry name" value="ATPase_BadF"/>
</dbReference>
<keyword evidence="8" id="KW-1185">Reference proteome</keyword>
<accession>A0A3R9PF76</accession>
<keyword evidence="3" id="KW-0408">Iron</keyword>
<dbReference type="GO" id="GO:0051536">
    <property type="term" value="F:iron-sulfur cluster binding"/>
    <property type="evidence" value="ECO:0007669"/>
    <property type="project" value="UniProtKB-KW"/>
</dbReference>
<dbReference type="Proteomes" id="UP000316217">
    <property type="component" value="Unassembled WGS sequence"/>
</dbReference>
<dbReference type="PANTHER" id="PTHR32329:SF2">
    <property type="entry name" value="BIFUNCTIONAL PROTEIN [INCLUDES 2-HYDROXYACYL-COA DEHYDRATASE (N-TER) AND ITS ACTIVATOR DOMAIN (C_TERM)"/>
    <property type="match status" value="1"/>
</dbReference>
<protein>
    <submittedName>
        <fullName evidence="6">Methanogenesis marker 15 protein</fullName>
    </submittedName>
</protein>
<evidence type="ECO:0000313" key="6">
    <source>
        <dbReference type="EMBL" id="RSN72795.1"/>
    </source>
</evidence>
<evidence type="ECO:0000256" key="4">
    <source>
        <dbReference type="ARBA" id="ARBA00023014"/>
    </source>
</evidence>
<proteinExistence type="predicted"/>
<dbReference type="Proteomes" id="UP000277582">
    <property type="component" value="Unassembled WGS sequence"/>
</dbReference>
<keyword evidence="4" id="KW-0411">Iron-sulfur</keyword>
<dbReference type="InterPro" id="IPR043129">
    <property type="entry name" value="ATPase_NBD"/>
</dbReference>
<reference evidence="6 8" key="1">
    <citation type="submission" date="2018-10" db="EMBL/GenBank/DDBJ databases">
        <title>Co-occurring genomic capacity for anaerobic methane metabolism and dissimilatory sulfite reduction discovered in the Korarchaeota.</title>
        <authorList>
            <person name="Mckay L.J."/>
            <person name="Dlakic M."/>
            <person name="Fields M.W."/>
            <person name="Delmont T.O."/>
            <person name="Eren A.M."/>
            <person name="Jay Z.J."/>
            <person name="Klingelsmith K.B."/>
            <person name="Rusch D.B."/>
            <person name="Inskeep W.P."/>
        </authorList>
    </citation>
    <scope>NUCLEOTIDE SEQUENCE [LARGE SCALE GENOMIC DNA]</scope>
    <source>
        <strain evidence="6 8">MDKW</strain>
    </source>
</reference>
<dbReference type="PANTHER" id="PTHR32329">
    <property type="entry name" value="BIFUNCTIONAL PROTEIN [INCLUDES 2-HYDROXYACYL-COA DEHYDRATASE (N-TER) AND ITS ACTIVATOR DOMAIN (C_TERM)-RELATED"/>
    <property type="match status" value="1"/>
</dbReference>
<dbReference type="InterPro" id="IPR051805">
    <property type="entry name" value="Dehydratase_Activator_Redct"/>
</dbReference>
<organism evidence="6 8">
    <name type="scientific">Candidatus Methanodesulfokora washburnensis</name>
    <dbReference type="NCBI Taxonomy" id="2478471"/>
    <lineage>
        <taxon>Archaea</taxon>
        <taxon>Thermoproteota</taxon>
        <taxon>Candidatus Korarchaeia</taxon>
        <taxon>Candidatus Korarchaeia incertae sedis</taxon>
        <taxon>Candidatus Methanodesulfokora</taxon>
    </lineage>
</organism>
<feature type="domain" description="ATPase BadF/BadG/BcrA/BcrD type" evidence="5">
    <location>
        <begin position="148"/>
        <end position="398"/>
    </location>
</feature>